<evidence type="ECO:0000256" key="2">
    <source>
        <dbReference type="ARBA" id="ARBA00004611"/>
    </source>
</evidence>
<dbReference type="CTD" id="115811"/>
<gene>
    <name evidence="14 15" type="primary">DRC10</name>
</gene>
<keyword evidence="9" id="KW-0966">Cell projection</keyword>
<evidence type="ECO:0000256" key="5">
    <source>
        <dbReference type="ARBA" id="ARBA00022490"/>
    </source>
</evidence>
<evidence type="ECO:0000313" key="14">
    <source>
        <dbReference type="RefSeq" id="XP_020662735.2"/>
    </source>
</evidence>
<dbReference type="PANTHER" id="PTHR31598">
    <property type="entry name" value="IQ DOMAIN-CONTAINING PROTEIN D"/>
    <property type="match status" value="1"/>
</dbReference>
<dbReference type="RefSeq" id="XP_072839240.1">
    <property type="nucleotide sequence ID" value="XM_072983139.1"/>
</dbReference>
<proteinExistence type="inferred from homology"/>
<evidence type="ECO:0000256" key="8">
    <source>
        <dbReference type="ARBA" id="ARBA00023212"/>
    </source>
</evidence>
<dbReference type="Pfam" id="PF00612">
    <property type="entry name" value="IQ"/>
    <property type="match status" value="1"/>
</dbReference>
<evidence type="ECO:0000313" key="13">
    <source>
        <dbReference type="Proteomes" id="UP001652642"/>
    </source>
</evidence>
<dbReference type="CDD" id="cd23767">
    <property type="entry name" value="IQCD"/>
    <property type="match status" value="1"/>
</dbReference>
<protein>
    <recommendedName>
        <fullName evidence="4">Dynein regulatory complex protein 10</fullName>
    </recommendedName>
    <alternativeName>
        <fullName evidence="10">IQ domain-containing protein D</fullName>
    </alternativeName>
</protein>
<comment type="subcellular location">
    <subcellularLocation>
        <location evidence="2">Cytoplasm</location>
        <location evidence="2">Cytoskeleton</location>
        <location evidence="2">Flagellum axoneme</location>
    </subcellularLocation>
</comment>
<evidence type="ECO:0000256" key="9">
    <source>
        <dbReference type="ARBA" id="ARBA00023273"/>
    </source>
</evidence>
<evidence type="ECO:0000313" key="15">
    <source>
        <dbReference type="RefSeq" id="XP_072839240.1"/>
    </source>
</evidence>
<evidence type="ECO:0000256" key="11">
    <source>
        <dbReference type="ARBA" id="ARBA00046836"/>
    </source>
</evidence>
<dbReference type="PANTHER" id="PTHR31598:SF1">
    <property type="entry name" value="DYNEIN REGULATORY COMPLEX PROTEIN 10"/>
    <property type="match status" value="1"/>
</dbReference>
<evidence type="ECO:0000256" key="3">
    <source>
        <dbReference type="ARBA" id="ARBA00009071"/>
    </source>
</evidence>
<keyword evidence="6" id="KW-0282">Flagellum</keyword>
<keyword evidence="8" id="KW-0206">Cytoskeleton</keyword>
<dbReference type="KEGG" id="pvt:110086262"/>
<dbReference type="RefSeq" id="XP_020662735.2">
    <property type="nucleotide sequence ID" value="XM_020807076.2"/>
</dbReference>
<comment type="function">
    <text evidence="1">Component of the nexin-dynein regulatory complex (N-DRC), a key regulator of ciliary/flagellar motility which maintains the alignment and integrity of the distal axoneme and regulates microtubule sliding in motile axonemes.</text>
</comment>
<dbReference type="PROSITE" id="PS50096">
    <property type="entry name" value="IQ"/>
    <property type="match status" value="1"/>
</dbReference>
<evidence type="ECO:0000256" key="1">
    <source>
        <dbReference type="ARBA" id="ARBA00003029"/>
    </source>
</evidence>
<dbReference type="InterPro" id="IPR000048">
    <property type="entry name" value="IQ_motif_EF-hand-BS"/>
</dbReference>
<comment type="similarity">
    <text evidence="3">Belongs to the DRC10 family.</text>
</comment>
<dbReference type="InterPro" id="IPR042815">
    <property type="entry name" value="DRC10"/>
</dbReference>
<evidence type="ECO:0000256" key="12">
    <source>
        <dbReference type="SAM" id="Coils"/>
    </source>
</evidence>
<evidence type="ECO:0000256" key="10">
    <source>
        <dbReference type="ARBA" id="ARBA00032180"/>
    </source>
</evidence>
<evidence type="ECO:0000256" key="6">
    <source>
        <dbReference type="ARBA" id="ARBA00022846"/>
    </source>
</evidence>
<evidence type="ECO:0000256" key="4">
    <source>
        <dbReference type="ARBA" id="ARBA00021752"/>
    </source>
</evidence>
<dbReference type="Proteomes" id="UP001652642">
    <property type="component" value="Chromosome 14"/>
</dbReference>
<keyword evidence="13" id="KW-1185">Reference proteome</keyword>
<keyword evidence="5" id="KW-0963">Cytoplasm</keyword>
<accession>A0A6J0UTY9</accession>
<dbReference type="OrthoDB" id="536093at2759"/>
<name>A0A6J0UTY9_9SAUR</name>
<evidence type="ECO:0000256" key="7">
    <source>
        <dbReference type="ARBA" id="ARBA00023069"/>
    </source>
</evidence>
<comment type="subunit">
    <text evidence="11">Component of the nexin-dynein regulatory complex (N-DRC). Interacts with CFAP52.</text>
</comment>
<dbReference type="AlphaFoldDB" id="A0A6J0UTY9"/>
<dbReference type="SMART" id="SM00015">
    <property type="entry name" value="IQ"/>
    <property type="match status" value="1"/>
</dbReference>
<keyword evidence="7" id="KW-0969">Cilium</keyword>
<reference evidence="14 15" key="1">
    <citation type="submission" date="2025-05" db="UniProtKB">
        <authorList>
            <consortium name="RefSeq"/>
        </authorList>
    </citation>
    <scope>IDENTIFICATION</scope>
</reference>
<sequence>MAMGEMPQPSYEHMEENRSRRQTLRMPLKLLDPGRSKLTTVETKRIISVLDETIFKVELVSAFSHVIENLEELSPVLGPELTEALKEHQRLSNVMEAILAHLEEEGILQKGTSKGVVYGAEDPAGHLDLHTQGLRNSVRNIVRLCYANPIACQAVRDIAHMRHPSNSQFIKCLSDLRGFLFERLLTTPLEEREKNQFLDEISKRDKKNTEMIAALEEELAAAIQNRDDEISRKNAAIKDLKVRLHNLSKCSESQTQRLRTDTEKQQKAELRSSQTKCSKLQQELNQLRAQLNALITEDRESELALRKKKYKVEMEIENWVQKYDMEMLEKQEEIEEIEAAYMVEKEQLEELREKFALLDQEYSQIKEERRVKQEQKEKAEKELAILVRAATLIQAMWKGYLVRSLLRTKRKKRGKGKKGARR</sequence>
<keyword evidence="12" id="KW-0175">Coiled coil</keyword>
<feature type="coiled-coil region" evidence="12">
    <location>
        <begin position="263"/>
        <end position="389"/>
    </location>
</feature>
<organism evidence="13 14">
    <name type="scientific">Pogona vitticeps</name>
    <name type="common">central bearded dragon</name>
    <dbReference type="NCBI Taxonomy" id="103695"/>
    <lineage>
        <taxon>Eukaryota</taxon>
        <taxon>Metazoa</taxon>
        <taxon>Chordata</taxon>
        <taxon>Craniata</taxon>
        <taxon>Vertebrata</taxon>
        <taxon>Euteleostomi</taxon>
        <taxon>Lepidosauria</taxon>
        <taxon>Squamata</taxon>
        <taxon>Bifurcata</taxon>
        <taxon>Unidentata</taxon>
        <taxon>Episquamata</taxon>
        <taxon>Toxicofera</taxon>
        <taxon>Iguania</taxon>
        <taxon>Acrodonta</taxon>
        <taxon>Agamidae</taxon>
        <taxon>Amphibolurinae</taxon>
        <taxon>Pogona</taxon>
    </lineage>
</organism>
<dbReference type="GeneID" id="110086262"/>